<comment type="caution">
    <text evidence="1">The sequence shown here is derived from an EMBL/GenBank/DDBJ whole genome shotgun (WGS) entry which is preliminary data.</text>
</comment>
<keyword evidence="2" id="KW-1185">Reference proteome</keyword>
<evidence type="ECO:0000313" key="2">
    <source>
        <dbReference type="Proteomes" id="UP000529783"/>
    </source>
</evidence>
<organism evidence="1 2">
    <name type="scientific">Actinomadura luteofluorescens</name>
    <dbReference type="NCBI Taxonomy" id="46163"/>
    <lineage>
        <taxon>Bacteria</taxon>
        <taxon>Bacillati</taxon>
        <taxon>Actinomycetota</taxon>
        <taxon>Actinomycetes</taxon>
        <taxon>Streptosporangiales</taxon>
        <taxon>Thermomonosporaceae</taxon>
        <taxon>Actinomadura</taxon>
    </lineage>
</organism>
<accession>A0A7Y9EQI3</accession>
<dbReference type="AlphaFoldDB" id="A0A7Y9EQI3"/>
<dbReference type="Proteomes" id="UP000529783">
    <property type="component" value="Unassembled WGS sequence"/>
</dbReference>
<dbReference type="EMBL" id="JACCBA010000001">
    <property type="protein sequence ID" value="NYD52110.1"/>
    <property type="molecule type" value="Genomic_DNA"/>
</dbReference>
<reference evidence="1 2" key="1">
    <citation type="submission" date="2020-07" db="EMBL/GenBank/DDBJ databases">
        <title>Sequencing the genomes of 1000 actinobacteria strains.</title>
        <authorList>
            <person name="Klenk H.-P."/>
        </authorList>
    </citation>
    <scope>NUCLEOTIDE SEQUENCE [LARGE SCALE GENOMIC DNA]</scope>
    <source>
        <strain evidence="1 2">DSM 40398</strain>
    </source>
</reference>
<gene>
    <name evidence="1" type="ORF">BJY14_008093</name>
</gene>
<proteinExistence type="predicted"/>
<evidence type="ECO:0000313" key="1">
    <source>
        <dbReference type="EMBL" id="NYD52110.1"/>
    </source>
</evidence>
<sequence length="72" mass="7681">MEASRPARSRAVGQVASVLVFALVYLLAAPAPLRRRLWQLAAAGECCDMHDVLTVLSHVISACGDRVPLALP</sequence>
<protein>
    <submittedName>
        <fullName evidence="1">Uncharacterized protein</fullName>
    </submittedName>
</protein>
<name>A0A7Y9EQI3_9ACTN</name>